<dbReference type="Pfam" id="PF00005">
    <property type="entry name" value="ABC_tran"/>
    <property type="match status" value="1"/>
</dbReference>
<dbReference type="InterPro" id="IPR039421">
    <property type="entry name" value="Type_1_exporter"/>
</dbReference>
<dbReference type="CDD" id="cd03228">
    <property type="entry name" value="ABCC_MRP_Like"/>
    <property type="match status" value="1"/>
</dbReference>
<dbReference type="SUPFAM" id="SSF90123">
    <property type="entry name" value="ABC transporter transmembrane region"/>
    <property type="match status" value="1"/>
</dbReference>
<dbReference type="SUPFAM" id="SSF52540">
    <property type="entry name" value="P-loop containing nucleoside triphosphate hydrolases"/>
    <property type="match status" value="1"/>
</dbReference>
<evidence type="ECO:0000256" key="1">
    <source>
        <dbReference type="ARBA" id="ARBA00004651"/>
    </source>
</evidence>
<keyword evidence="4 7" id="KW-0067">ATP-binding</keyword>
<dbReference type="GO" id="GO:0016887">
    <property type="term" value="F:ATP hydrolysis activity"/>
    <property type="evidence" value="ECO:0007669"/>
    <property type="project" value="InterPro"/>
</dbReference>
<dbReference type="GO" id="GO:0015421">
    <property type="term" value="F:ABC-type oligopeptide transporter activity"/>
    <property type="evidence" value="ECO:0007669"/>
    <property type="project" value="TreeGrafter"/>
</dbReference>
<name>A0A6S6R0Z0_9FIRM</name>
<keyword evidence="3" id="KW-0547">Nucleotide-binding</keyword>
<dbReference type="PROSITE" id="PS50893">
    <property type="entry name" value="ABC_TRANSPORTER_2"/>
    <property type="match status" value="1"/>
</dbReference>
<dbReference type="InterPro" id="IPR003439">
    <property type="entry name" value="ABC_transporter-like_ATP-bd"/>
</dbReference>
<dbReference type="EMBL" id="AP023367">
    <property type="protein sequence ID" value="BCJ93727.1"/>
    <property type="molecule type" value="Genomic_DNA"/>
</dbReference>
<dbReference type="InterPro" id="IPR003593">
    <property type="entry name" value="AAA+_ATPase"/>
</dbReference>
<proteinExistence type="predicted"/>
<dbReference type="Gene3D" id="1.20.1560.10">
    <property type="entry name" value="ABC transporter type 1, transmembrane domain"/>
    <property type="match status" value="1"/>
</dbReference>
<dbReference type="KEGG" id="acel:acsn021_12960"/>
<dbReference type="Proteomes" id="UP000515561">
    <property type="component" value="Chromosome"/>
</dbReference>
<evidence type="ECO:0000256" key="4">
    <source>
        <dbReference type="ARBA" id="ARBA00022840"/>
    </source>
</evidence>
<evidence type="ECO:0000256" key="3">
    <source>
        <dbReference type="ARBA" id="ARBA00022741"/>
    </source>
</evidence>
<evidence type="ECO:0000313" key="7">
    <source>
        <dbReference type="EMBL" id="BCJ93727.1"/>
    </source>
</evidence>
<evidence type="ECO:0000256" key="6">
    <source>
        <dbReference type="ARBA" id="ARBA00023136"/>
    </source>
</evidence>
<protein>
    <submittedName>
        <fullName evidence="7">ABC transporter ATP-binding protein</fullName>
    </submittedName>
</protein>
<dbReference type="GO" id="GO:0005886">
    <property type="term" value="C:plasma membrane"/>
    <property type="evidence" value="ECO:0007669"/>
    <property type="project" value="UniProtKB-SubCell"/>
</dbReference>
<accession>A0A6S6R0Z0</accession>
<dbReference type="InterPro" id="IPR027417">
    <property type="entry name" value="P-loop_NTPase"/>
</dbReference>
<evidence type="ECO:0000256" key="5">
    <source>
        <dbReference type="ARBA" id="ARBA00022989"/>
    </source>
</evidence>
<dbReference type="RefSeq" id="WP_184092882.1">
    <property type="nucleotide sequence ID" value="NZ_AP023367.1"/>
</dbReference>
<keyword evidence="6" id="KW-0472">Membrane</keyword>
<dbReference type="SMART" id="SM00382">
    <property type="entry name" value="AAA"/>
    <property type="match status" value="1"/>
</dbReference>
<evidence type="ECO:0000256" key="2">
    <source>
        <dbReference type="ARBA" id="ARBA00022692"/>
    </source>
</evidence>
<dbReference type="Gene3D" id="3.40.50.300">
    <property type="entry name" value="P-loop containing nucleotide triphosphate hydrolases"/>
    <property type="match status" value="1"/>
</dbReference>
<dbReference type="PANTHER" id="PTHR43394">
    <property type="entry name" value="ATP-DEPENDENT PERMEASE MDL1, MITOCHONDRIAL"/>
    <property type="match status" value="1"/>
</dbReference>
<evidence type="ECO:0000313" key="8">
    <source>
        <dbReference type="Proteomes" id="UP000515561"/>
    </source>
</evidence>
<keyword evidence="2" id="KW-0812">Transmembrane</keyword>
<reference evidence="7 8" key="1">
    <citation type="journal article" date="2016" name="Int. J. Syst. Evol. Microbiol.">
        <title>Descriptions of Anaerotaenia torta gen. nov., sp. nov. and Anaerocolumna cellulosilytica gen. nov., sp. nov. isolated from a methanogenic reactor of cattle waste.</title>
        <authorList>
            <person name="Uek A."/>
            <person name="Ohtaki Y."/>
            <person name="Kaku N."/>
            <person name="Ueki K."/>
        </authorList>
    </citation>
    <scope>NUCLEOTIDE SEQUENCE [LARGE SCALE GENOMIC DNA]</scope>
    <source>
        <strain evidence="7 8">SN021</strain>
    </source>
</reference>
<organism evidence="7 8">
    <name type="scientific">Anaerocolumna cellulosilytica</name>
    <dbReference type="NCBI Taxonomy" id="433286"/>
    <lineage>
        <taxon>Bacteria</taxon>
        <taxon>Bacillati</taxon>
        <taxon>Bacillota</taxon>
        <taxon>Clostridia</taxon>
        <taxon>Lachnospirales</taxon>
        <taxon>Lachnospiraceae</taxon>
        <taxon>Anaerocolumna</taxon>
    </lineage>
</organism>
<keyword evidence="8" id="KW-1185">Reference proteome</keyword>
<dbReference type="InterPro" id="IPR036640">
    <property type="entry name" value="ABC1_TM_sf"/>
</dbReference>
<sequence>MNKEKPKNLHNAIKSNIYILSIAFKLCPPRVIMDIAVNLMSKLVSFYFLLIIETLVKGLQRNEAFDKLVLIVVINSFVLLVIKGVQCIYNEKTKLIYDQILIERMNLMVFGKAFEADISCYEDAEFYDNYTKAAAEANGRIIKVIDTISNILSGIVVAVCYLIKLATIDYFSVIIVLMPVLATSVMGKRLKLLDYKLTMENVSHNRKKDYVKRTVYLQKYAKELRLYPIFSVLQEIFNEAVENIIKNIKKYCYPMMGFRLFQRLFAGSLPTIGFMIYKVYKSIREPAGISDFTVLFYGVLSLSGAMEVLLYNLITLRTDSLYIDNLKQFLNHSPSIKNEVNAIPVPERIESIEFVNVSFSYPNSDRPVLHNINLKLHMNRYEKVSIVGHNGSGKTTFVKLILRLYDPTEGEIRLNGINIKAYDLKEYRKAFGTVFQDFNIFSMSAAENVLMEDAEPGKENLVKKSLEKSGILDKVLTLKKGIYTMLTREFDEEGEVLSGGQNQKIAIARAFAANSNVLIMDEPSSALDPIAEDKIWDSLIEVSRGKGAIFISHRMSACKLADKIYLMERGCITEQGSHEELINYNGKYADMFKKQAMNYQSQE</sequence>
<dbReference type="AlphaFoldDB" id="A0A6S6R0Z0"/>
<gene>
    <name evidence="7" type="ORF">acsn021_12960</name>
</gene>
<dbReference type="GO" id="GO:0005524">
    <property type="term" value="F:ATP binding"/>
    <property type="evidence" value="ECO:0007669"/>
    <property type="project" value="UniProtKB-KW"/>
</dbReference>
<comment type="subcellular location">
    <subcellularLocation>
        <location evidence="1">Cell membrane</location>
        <topology evidence="1">Multi-pass membrane protein</topology>
    </subcellularLocation>
</comment>
<keyword evidence="5" id="KW-1133">Transmembrane helix</keyword>
<dbReference type="PANTHER" id="PTHR43394:SF1">
    <property type="entry name" value="ATP-BINDING CASSETTE SUB-FAMILY B MEMBER 10, MITOCHONDRIAL"/>
    <property type="match status" value="1"/>
</dbReference>